<dbReference type="Gene3D" id="3.40.120.10">
    <property type="entry name" value="Alpha-D-Glucose-1,6-Bisphosphate, subunit A, domain 3"/>
    <property type="match status" value="2"/>
</dbReference>
<dbReference type="GO" id="GO:0008973">
    <property type="term" value="F:phosphopentomutase activity"/>
    <property type="evidence" value="ECO:0007669"/>
    <property type="project" value="TreeGrafter"/>
</dbReference>
<feature type="transmembrane region" description="Helical" evidence="9">
    <location>
        <begin position="807"/>
        <end position="830"/>
    </location>
</feature>
<organism evidence="11 12">
    <name type="scientific">Mycoplasmopsis caviae</name>
    <dbReference type="NCBI Taxonomy" id="55603"/>
    <lineage>
        <taxon>Bacteria</taxon>
        <taxon>Bacillati</taxon>
        <taxon>Mycoplasmatota</taxon>
        <taxon>Mycoplasmoidales</taxon>
        <taxon>Metamycoplasmataceae</taxon>
        <taxon>Mycoplasmopsis</taxon>
    </lineage>
</organism>
<evidence type="ECO:0000256" key="3">
    <source>
        <dbReference type="ARBA" id="ARBA00022692"/>
    </source>
</evidence>
<evidence type="ECO:0000256" key="9">
    <source>
        <dbReference type="SAM" id="Phobius"/>
    </source>
</evidence>
<dbReference type="Proteomes" id="UP000280036">
    <property type="component" value="Unassembled WGS sequence"/>
</dbReference>
<evidence type="ECO:0000256" key="8">
    <source>
        <dbReference type="ARBA" id="ARBA00023235"/>
    </source>
</evidence>
<keyword evidence="3 9" id="KW-0812">Transmembrane</keyword>
<protein>
    <submittedName>
        <fullName evidence="10">Lysylphosphatidylglycerol synthase domain-containing protein</fullName>
    </submittedName>
</protein>
<evidence type="ECO:0000256" key="4">
    <source>
        <dbReference type="ARBA" id="ARBA00022723"/>
    </source>
</evidence>
<name>A0A3P8MDR6_9BACT</name>
<feature type="transmembrane region" description="Helical" evidence="9">
    <location>
        <begin position="558"/>
        <end position="579"/>
    </location>
</feature>
<gene>
    <name evidence="11" type="ORF">NCTC10126_00650</name>
    <name evidence="10" type="ORF">NPA07_04420</name>
</gene>
<evidence type="ECO:0000313" key="10">
    <source>
        <dbReference type="EMBL" id="UUD35023.1"/>
    </source>
</evidence>
<feature type="transmembrane region" description="Helical" evidence="9">
    <location>
        <begin position="731"/>
        <end position="755"/>
    </location>
</feature>
<evidence type="ECO:0000256" key="2">
    <source>
        <dbReference type="ARBA" id="ARBA00022475"/>
    </source>
</evidence>
<feature type="transmembrane region" description="Helical" evidence="9">
    <location>
        <begin position="912"/>
        <end position="932"/>
    </location>
</feature>
<keyword evidence="6 9" id="KW-1133">Transmembrane helix</keyword>
<evidence type="ECO:0000313" key="12">
    <source>
        <dbReference type="Proteomes" id="UP000280036"/>
    </source>
</evidence>
<reference evidence="10" key="2">
    <citation type="submission" date="2022-07" db="EMBL/GenBank/DDBJ databases">
        <title>Complete genome of Mycoplasma caviae type strain G122.</title>
        <authorList>
            <person name="Spergser J."/>
        </authorList>
    </citation>
    <scope>NUCLEOTIDE SEQUENCE</scope>
    <source>
        <strain evidence="10">G122</strain>
    </source>
</reference>
<evidence type="ECO:0000256" key="1">
    <source>
        <dbReference type="ARBA" id="ARBA00004651"/>
    </source>
</evidence>
<dbReference type="EMBL" id="CP101806">
    <property type="protein sequence ID" value="UUD35023.1"/>
    <property type="molecule type" value="Genomic_DNA"/>
</dbReference>
<accession>A0A3P8MDR6</accession>
<dbReference type="GO" id="GO:0006166">
    <property type="term" value="P:purine ribonucleoside salvage"/>
    <property type="evidence" value="ECO:0007669"/>
    <property type="project" value="TreeGrafter"/>
</dbReference>
<sequence length="992" mass="115228">MANNPILNKWNKNSSDDDEFVKKLLTFGLKKEKQDIDSAFSRPLRFISNKVIAKLGVGSHLINDYTVTALGHAFCDVMNEVHKQNSEFRIFLVNDNSFHSLLYINILARIFDEKGFKSHIFEKNGSYPSVLKNLAAKEDNCQAIISIENFKGLKNIMQISFNWGDGRPFNHVDVARILFKLNSVNYLNLDIPNQGISFRYNHSPLDYSKEIYKRYLPLFKDLKDKDLKFGIDISQISTTNFYLDILKRLHIEYVDTNRKKDAFNINADNPDCLRRIYWKTLFKKTNANFSISHDGSGVNLSIRHKKVFKYFKPDEIAALYLNFLLEDDQTFDKTNLTNSYIIKSLGVGTLTSQIALKHNIHVEETSKVSEIWEISKRNSDKNLIFAFTRFSQFSPFNRLFNGFDANLFMLELIRMIIFYKDKNLSLYDVLQKIYDNYGLHHVVSKNFTLDDEMASRFIKRIIKSEAIGNHKIVNLKEYKNTAIVNNNVHLKLYFEGGNSLTVKYSIMEKEFSVDCEVVAKSNTQDDHTKLIILERELMDGILELKEDFKIRKVTPWTFIKWFIFISMFIGVIVFLYFTIYNFKDDNFFGTNGNIGEMFRIMWIVIFENNKTRISFLTIALSFFIWALFNTIIFKRLLDFQGQKVRWNDIIISSLIATIVQNVTPKSIGGDLATYWYLRRKGIKRPVLLPAIVTNTFLWQVGNIFTTLLFLPFGIWFYQDLLSNISNPQVKIFYVFFIIGLITDSTFAALFFALAFNKKIQNWLLKIFIGFLEWLPFVKIYDPLLVKAKHEYEFYEMRQGMKKTFRKWYQFGEVFIWKMLPTFLSPMALFMKATGTLKPDLTGGWYFNVLVSNTLIKIGNSVSITPGGQGTNELFTNLIYNSIMKERIWNFKGEKISLSSIGSAKLMTSIGSIWGTVLGSIISAIFLILVFIGEKRVDVYQTKEKNLRLIQNDNVSITTRTKTRFYKISFTIYAIIILALSILVLCPLLGSYA</sequence>
<feature type="transmembrane region" description="Helical" evidence="9">
    <location>
        <begin position="969"/>
        <end position="989"/>
    </location>
</feature>
<dbReference type="PANTHER" id="PTHR45745:SF1">
    <property type="entry name" value="PHOSPHOGLUCOMUTASE 2B-RELATED"/>
    <property type="match status" value="1"/>
</dbReference>
<keyword evidence="5" id="KW-0460">Magnesium</keyword>
<feature type="transmembrane region" description="Helical" evidence="9">
    <location>
        <begin position="613"/>
        <end position="633"/>
    </location>
</feature>
<dbReference type="Proteomes" id="UP001058569">
    <property type="component" value="Chromosome"/>
</dbReference>
<evidence type="ECO:0000256" key="7">
    <source>
        <dbReference type="ARBA" id="ARBA00023136"/>
    </source>
</evidence>
<keyword evidence="7 9" id="KW-0472">Membrane</keyword>
<dbReference type="AlphaFoldDB" id="A0A3P8MDR6"/>
<dbReference type="InterPro" id="IPR022791">
    <property type="entry name" value="L-PG_synthase/AglD"/>
</dbReference>
<feature type="transmembrane region" description="Helical" evidence="9">
    <location>
        <begin position="686"/>
        <end position="711"/>
    </location>
</feature>
<dbReference type="PANTHER" id="PTHR45745">
    <property type="entry name" value="PHOSPHOMANNOMUTASE 45A"/>
    <property type="match status" value="1"/>
</dbReference>
<reference evidence="11 12" key="1">
    <citation type="submission" date="2018-12" db="EMBL/GenBank/DDBJ databases">
        <authorList>
            <consortium name="Pathogen Informatics"/>
        </authorList>
    </citation>
    <scope>NUCLEOTIDE SEQUENCE [LARGE SCALE GENOMIC DNA]</scope>
    <source>
        <strain evidence="11 12">NCTC10126</strain>
    </source>
</reference>
<dbReference type="EMBL" id="UZVY01000001">
    <property type="protein sequence ID" value="VDR42150.1"/>
    <property type="molecule type" value="Genomic_DNA"/>
</dbReference>
<keyword evidence="2" id="KW-1003">Cell membrane</keyword>
<dbReference type="GO" id="GO:0005886">
    <property type="term" value="C:plasma membrane"/>
    <property type="evidence" value="ECO:0007669"/>
    <property type="project" value="UniProtKB-SubCell"/>
</dbReference>
<proteinExistence type="predicted"/>
<keyword evidence="13" id="KW-1185">Reference proteome</keyword>
<dbReference type="GO" id="GO:0046872">
    <property type="term" value="F:metal ion binding"/>
    <property type="evidence" value="ECO:0007669"/>
    <property type="project" value="UniProtKB-KW"/>
</dbReference>
<keyword evidence="4" id="KW-0479">Metal-binding</keyword>
<evidence type="ECO:0000256" key="5">
    <source>
        <dbReference type="ARBA" id="ARBA00022842"/>
    </source>
</evidence>
<evidence type="ECO:0000256" key="6">
    <source>
        <dbReference type="ARBA" id="ARBA00022989"/>
    </source>
</evidence>
<dbReference type="OrthoDB" id="400335at2"/>
<comment type="subcellular location">
    <subcellularLocation>
        <location evidence="1">Cell membrane</location>
        <topology evidence="1">Multi-pass membrane protein</topology>
    </subcellularLocation>
</comment>
<evidence type="ECO:0000313" key="11">
    <source>
        <dbReference type="EMBL" id="VDR42150.1"/>
    </source>
</evidence>
<keyword evidence="8" id="KW-0413">Isomerase</keyword>
<dbReference type="RefSeq" id="WP_126118366.1">
    <property type="nucleotide sequence ID" value="NZ_CP101806.1"/>
</dbReference>
<dbReference type="Pfam" id="PF03706">
    <property type="entry name" value="LPG_synthase_TM"/>
    <property type="match status" value="1"/>
</dbReference>
<evidence type="ECO:0000313" key="13">
    <source>
        <dbReference type="Proteomes" id="UP001058569"/>
    </source>
</evidence>